<keyword evidence="3" id="KW-1185">Reference proteome</keyword>
<proteinExistence type="predicted"/>
<feature type="region of interest" description="Disordered" evidence="1">
    <location>
        <begin position="29"/>
        <end position="116"/>
    </location>
</feature>
<dbReference type="Proteomes" id="UP000626148">
    <property type="component" value="Unassembled WGS sequence"/>
</dbReference>
<feature type="compositionally biased region" description="Basic residues" evidence="1">
    <location>
        <begin position="71"/>
        <end position="80"/>
    </location>
</feature>
<accession>A0A918K382</accession>
<comment type="caution">
    <text evidence="2">The sequence shown here is derived from an EMBL/GenBank/DDBJ whole genome shotgun (WGS) entry which is preliminary data.</text>
</comment>
<name>A0A918K382_9GAMM</name>
<organism evidence="2 3">
    <name type="scientific">Saccharospirillum salsuginis</name>
    <dbReference type="NCBI Taxonomy" id="418750"/>
    <lineage>
        <taxon>Bacteria</taxon>
        <taxon>Pseudomonadati</taxon>
        <taxon>Pseudomonadota</taxon>
        <taxon>Gammaproteobacteria</taxon>
        <taxon>Oceanospirillales</taxon>
        <taxon>Saccharospirillaceae</taxon>
        <taxon>Saccharospirillum</taxon>
    </lineage>
</organism>
<feature type="compositionally biased region" description="Basic and acidic residues" evidence="1">
    <location>
        <begin position="95"/>
        <end position="116"/>
    </location>
</feature>
<evidence type="ECO:0000313" key="3">
    <source>
        <dbReference type="Proteomes" id="UP000626148"/>
    </source>
</evidence>
<reference evidence="2" key="2">
    <citation type="submission" date="2020-09" db="EMBL/GenBank/DDBJ databases">
        <authorList>
            <person name="Sun Q."/>
            <person name="Kim S."/>
        </authorList>
    </citation>
    <scope>NUCLEOTIDE SEQUENCE</scope>
    <source>
        <strain evidence="2">KCTC 22169</strain>
    </source>
</reference>
<gene>
    <name evidence="2" type="ORF">GCM10007392_12170</name>
</gene>
<evidence type="ECO:0000313" key="2">
    <source>
        <dbReference type="EMBL" id="GGX46626.1"/>
    </source>
</evidence>
<dbReference type="AlphaFoldDB" id="A0A918K382"/>
<sequence>MAGGGVWLCRGSPQQGCCGLAYMDVFTATPAGPYPTSGRGPQARNNPNHDNACESNENHYGSPRESARQSLLRKKERKVRAPQGRVPDNVWAAKADGKCSRKETAVRKGGKGEKVR</sequence>
<evidence type="ECO:0000256" key="1">
    <source>
        <dbReference type="SAM" id="MobiDB-lite"/>
    </source>
</evidence>
<dbReference type="EMBL" id="BMXR01000002">
    <property type="protein sequence ID" value="GGX46626.1"/>
    <property type="molecule type" value="Genomic_DNA"/>
</dbReference>
<feature type="compositionally biased region" description="Polar residues" evidence="1">
    <location>
        <begin position="43"/>
        <end position="59"/>
    </location>
</feature>
<protein>
    <submittedName>
        <fullName evidence="2">Uncharacterized protein</fullName>
    </submittedName>
</protein>
<reference evidence="2" key="1">
    <citation type="journal article" date="2014" name="Int. J. Syst. Evol. Microbiol.">
        <title>Complete genome sequence of Corynebacterium casei LMG S-19264T (=DSM 44701T), isolated from a smear-ripened cheese.</title>
        <authorList>
            <consortium name="US DOE Joint Genome Institute (JGI-PGF)"/>
            <person name="Walter F."/>
            <person name="Albersmeier A."/>
            <person name="Kalinowski J."/>
            <person name="Ruckert C."/>
        </authorList>
    </citation>
    <scope>NUCLEOTIDE SEQUENCE</scope>
    <source>
        <strain evidence="2">KCTC 22169</strain>
    </source>
</reference>